<dbReference type="STRING" id="1796497.GCE9029_03451"/>
<name>A0A128F8X7_9GAMM</name>
<dbReference type="Gene3D" id="3.30.70.100">
    <property type="match status" value="1"/>
</dbReference>
<dbReference type="Proteomes" id="UP000071641">
    <property type="component" value="Unassembled WGS sequence"/>
</dbReference>
<dbReference type="InterPro" id="IPR011008">
    <property type="entry name" value="Dimeric_a/b-barrel"/>
</dbReference>
<proteinExistence type="predicted"/>
<keyword evidence="2" id="KW-1185">Reference proteome</keyword>
<protein>
    <recommendedName>
        <fullName evidence="3">DUF1428 domain-containing protein</fullName>
    </recommendedName>
</protein>
<evidence type="ECO:0000313" key="1">
    <source>
        <dbReference type="EMBL" id="CZF82804.1"/>
    </source>
</evidence>
<dbReference type="RefSeq" id="WP_062665070.1">
    <property type="nucleotide sequence ID" value="NZ_FIZX01000002.1"/>
</dbReference>
<dbReference type="InterPro" id="IPR009874">
    <property type="entry name" value="DUF1428"/>
</dbReference>
<dbReference type="AlphaFoldDB" id="A0A128F8X7"/>
<sequence>MLYVDGLVTALPVANKEAYKRLVQDAIPLMRAYGALNVVHCNEQESSRKLTVTELEDGPSVVLFSWIIWPSREARDQGMERMLADPRIDNVMNPVSLHGERLDLDEDFTPHFH</sequence>
<dbReference type="SUPFAM" id="SSF54909">
    <property type="entry name" value="Dimeric alpha+beta barrel"/>
    <property type="match status" value="1"/>
</dbReference>
<evidence type="ECO:0000313" key="2">
    <source>
        <dbReference type="Proteomes" id="UP000071641"/>
    </source>
</evidence>
<gene>
    <name evidence="1" type="ORF">GCE9029_03451</name>
</gene>
<accession>A0A128F8X7</accession>
<dbReference type="Pfam" id="PF07237">
    <property type="entry name" value="DUF1428"/>
    <property type="match status" value="1"/>
</dbReference>
<organism evidence="1 2">
    <name type="scientific">Grimontia celer</name>
    <dbReference type="NCBI Taxonomy" id="1796497"/>
    <lineage>
        <taxon>Bacteria</taxon>
        <taxon>Pseudomonadati</taxon>
        <taxon>Pseudomonadota</taxon>
        <taxon>Gammaproteobacteria</taxon>
        <taxon>Vibrionales</taxon>
        <taxon>Vibrionaceae</taxon>
        <taxon>Grimontia</taxon>
    </lineage>
</organism>
<evidence type="ECO:0008006" key="3">
    <source>
        <dbReference type="Google" id="ProtNLM"/>
    </source>
</evidence>
<dbReference type="EMBL" id="FIZX01000002">
    <property type="protein sequence ID" value="CZF82804.1"/>
    <property type="molecule type" value="Genomic_DNA"/>
</dbReference>
<dbReference type="OrthoDB" id="9792392at2"/>
<reference evidence="2" key="1">
    <citation type="submission" date="2016-02" db="EMBL/GenBank/DDBJ databases">
        <authorList>
            <person name="Rodrigo-Torres Lidia"/>
            <person name="Arahal R.David."/>
        </authorList>
    </citation>
    <scope>NUCLEOTIDE SEQUENCE [LARGE SCALE GENOMIC DNA]</scope>
    <source>
        <strain evidence="2">CECT 9029</strain>
    </source>
</reference>